<feature type="domain" description="Aminoglycoside phosphotransferase" evidence="1">
    <location>
        <begin position="73"/>
        <end position="280"/>
    </location>
</feature>
<comment type="caution">
    <text evidence="2">The sequence shown here is derived from an EMBL/GenBank/DDBJ whole genome shotgun (WGS) entry which is preliminary data.</text>
</comment>
<protein>
    <submittedName>
        <fullName evidence="2">Aminoglycoside phosphotransferase family protein</fullName>
    </submittedName>
</protein>
<sequence>MTQIEINRPRVAGPSLLEDEAVALWRDVAAEIGWPVQPVSMRSLKLDSTRSIAVAKVTGPNAKAVVLKGEFGRFRPDRLARDLEALERARTVLAPCPDLAVPEILWSDPARGVSIQSFVPGDSGRKALAWARFGLGDRSAILRRCGRYAAALHRGGVDQVGGFRPGRFLGRVSERAAKVRQGVLAVPKPRRFLGLCAYLHRAGRRCRSAPAQHCRTHGDFHLLNLIVADDRLTAIDFRSRSQGYGYTDLARFWLNAGEAFDPQDKEALGFAGLPLADLQALEEGYGHRAHEDPVFVFLFAHQMYTEWSKLAGTGGKLRPDQRQQLIRLTARLDALLAAEALE</sequence>
<dbReference type="SUPFAM" id="SSF56112">
    <property type="entry name" value="Protein kinase-like (PK-like)"/>
    <property type="match status" value="1"/>
</dbReference>
<proteinExistence type="predicted"/>
<gene>
    <name evidence="2" type="ORF">M3P21_13395</name>
</gene>
<dbReference type="InterPro" id="IPR002575">
    <property type="entry name" value="Aminoglycoside_PTrfase"/>
</dbReference>
<evidence type="ECO:0000313" key="3">
    <source>
        <dbReference type="Proteomes" id="UP001203880"/>
    </source>
</evidence>
<dbReference type="Gene3D" id="3.90.1200.10">
    <property type="match status" value="1"/>
</dbReference>
<name>A0ABT0Q6M0_9RHOB</name>
<dbReference type="Pfam" id="PF01636">
    <property type="entry name" value="APH"/>
    <property type="match status" value="1"/>
</dbReference>
<organism evidence="2 3">
    <name type="scientific">Ruegeria spongiae</name>
    <dbReference type="NCBI Taxonomy" id="2942209"/>
    <lineage>
        <taxon>Bacteria</taxon>
        <taxon>Pseudomonadati</taxon>
        <taxon>Pseudomonadota</taxon>
        <taxon>Alphaproteobacteria</taxon>
        <taxon>Rhodobacterales</taxon>
        <taxon>Roseobacteraceae</taxon>
        <taxon>Ruegeria</taxon>
    </lineage>
</organism>
<accession>A0ABT0Q6M0</accession>
<evidence type="ECO:0000259" key="1">
    <source>
        <dbReference type="Pfam" id="PF01636"/>
    </source>
</evidence>
<dbReference type="InterPro" id="IPR011009">
    <property type="entry name" value="Kinase-like_dom_sf"/>
</dbReference>
<reference evidence="2" key="1">
    <citation type="submission" date="2022-05" db="EMBL/GenBank/DDBJ databases">
        <authorList>
            <person name="Park J.-S."/>
        </authorList>
    </citation>
    <scope>NUCLEOTIDE SEQUENCE</scope>
    <source>
        <strain evidence="2">2012CJ41-6</strain>
    </source>
</reference>
<dbReference type="Proteomes" id="UP001203880">
    <property type="component" value="Unassembled WGS sequence"/>
</dbReference>
<evidence type="ECO:0000313" key="2">
    <source>
        <dbReference type="EMBL" id="MCL6284524.1"/>
    </source>
</evidence>
<dbReference type="EMBL" id="JAMFMB010000016">
    <property type="protein sequence ID" value="MCL6284524.1"/>
    <property type="molecule type" value="Genomic_DNA"/>
</dbReference>
<dbReference type="RefSeq" id="WP_249710590.1">
    <property type="nucleotide sequence ID" value="NZ_JAMFMB010000016.1"/>
</dbReference>
<keyword evidence="3" id="KW-1185">Reference proteome</keyword>